<dbReference type="PROSITE" id="PS51293">
    <property type="entry name" value="SANT"/>
    <property type="match status" value="1"/>
</dbReference>
<evidence type="ECO:0000259" key="10">
    <source>
        <dbReference type="PROSITE" id="PS51192"/>
    </source>
</evidence>
<keyword evidence="3" id="KW-0547">Nucleotide-binding</keyword>
<dbReference type="GO" id="GO:0003677">
    <property type="term" value="F:DNA binding"/>
    <property type="evidence" value="ECO:0007669"/>
    <property type="project" value="InterPro"/>
</dbReference>
<dbReference type="FunFam" id="3.40.50.300:FF:000082">
    <property type="entry name" value="ISWI chromatin remodeling complex ATPase ISW1"/>
    <property type="match status" value="1"/>
</dbReference>
<sequence>MVETYDNNELEKSIDNKTRPDIEMKRDDDTIMNNDEDSSTPMDNGIENSETFLRREVDLHHKVANEIKDDLKMNNENKGEEGGMSRLKLLLDQSEAYTSYILARSLNSVKYEKKKKCDSGEEHEIDVVNCNELGVKEYSESIERVTEKAKNKKFKIGDKHEHIMNKEDDTELFRETEEEIYGYRTHTRLQAQPSCIENGQLKPYQLEGLNWLINLYEGGLNGILADEMGLGKTFQSISLMAYLREYRKIKGLHLVLSPKSTIGNWMNEINKFCPSINAIKFLGNVEERSELINSTLINVDNRNSLNGSCDVIVTSYEMLLKEKSWFMKRNYHSIIIDEAHRIKNEASKLSQTVRMLKTRFRLLLTGTPLQNSLKELWSLLNFLYPEIFASSDEFEGLFESQNNEDENTIIGRFHKILRPFMLRRVKSEVEIDIPPKKEILLYVPLTNMQRNLYKDLLSKNVDALQEKEGGKLRLINLAMQLRKACNHPYLFDGYEDKTVDPFGEHVVKNSGKMILMDRLIKKLINNGSRILIFSQMSRVLDILEDYCYMRKYPYCRIDGNTSGDDRDKQIYDFNKEGSDKLVFLLSTRAGGLGINLATADIVILYDSDWNPQVDLQAMDRAHRIGQKKPVFVFRLCHEHTIEEKIIERANLKLQLDFAIIQQGRLKGLGAAGAGGSGLPSCVENNSNVLSKNELMNMIQYGANEILKATNVDITDEDIEAIISGGEKRTESLQMKVQKHIQGSLLNFSLNNHNNGREGDKRNVSGEGTGGGVNQSINSLYEFEGIDYNEIQKQQDRQAWGKISIEKIDQEREERRRGRMENYTLKLINKYINKQSSLRGLDKLPPMYEWQFYDKKRIMELHNKETKYLSELSSSLVKLSQKSNMTFIDENSLLIPENDVPLSNSEINDLTIEEKEEKKKLIQSGFKNWTRREFNLLLRAIESKGIENISAISDYFPNKDEKEVREYIDVLMKRGPEELTDWSRYIKRIQSSKEDQKKKQEFNEIIKNKLSQYSDPWRELELESLNIYNKQGKNMNFTSIEDRYILNYTLIFGYGNWEQILLAIKSDHIFSFNWFIKTRDANDIYKRVDYIIKAIKRNELSKTSNNQTEPVIVTDTKINNNESENSINSVRPEADNIIVKSNSELVVTGQN</sequence>
<dbReference type="GO" id="GO:0034728">
    <property type="term" value="P:nucleosome organization"/>
    <property type="evidence" value="ECO:0007669"/>
    <property type="project" value="TreeGrafter"/>
</dbReference>
<dbReference type="Pfam" id="PF00271">
    <property type="entry name" value="Helicase_C"/>
    <property type="match status" value="1"/>
</dbReference>
<comment type="subcellular location">
    <subcellularLocation>
        <location evidence="1">Nucleus</location>
    </subcellularLocation>
</comment>
<dbReference type="GO" id="GO:0140658">
    <property type="term" value="F:ATP-dependent chromatin remodeler activity"/>
    <property type="evidence" value="ECO:0007669"/>
    <property type="project" value="TreeGrafter"/>
</dbReference>
<dbReference type="GO" id="GO:0042393">
    <property type="term" value="F:histone binding"/>
    <property type="evidence" value="ECO:0007669"/>
    <property type="project" value="TreeGrafter"/>
</dbReference>
<dbReference type="InterPro" id="IPR015195">
    <property type="entry name" value="SLIDE"/>
</dbReference>
<feature type="compositionally biased region" description="Basic and acidic residues" evidence="9">
    <location>
        <begin position="754"/>
        <end position="763"/>
    </location>
</feature>
<dbReference type="GO" id="GO:0004386">
    <property type="term" value="F:helicase activity"/>
    <property type="evidence" value="ECO:0007669"/>
    <property type="project" value="UniProtKB-KW"/>
</dbReference>
<dbReference type="PROSITE" id="PS51194">
    <property type="entry name" value="HELICASE_CTER"/>
    <property type="match status" value="1"/>
</dbReference>
<feature type="compositionally biased region" description="Basic and acidic residues" evidence="9">
    <location>
        <begin position="9"/>
        <end position="29"/>
    </location>
</feature>
<evidence type="ECO:0000256" key="5">
    <source>
        <dbReference type="ARBA" id="ARBA00022806"/>
    </source>
</evidence>
<dbReference type="Pfam" id="PF09111">
    <property type="entry name" value="SLIDE"/>
    <property type="match status" value="1"/>
</dbReference>
<dbReference type="Proteomes" id="UP001311799">
    <property type="component" value="Unassembled WGS sequence"/>
</dbReference>
<reference evidence="13 14" key="1">
    <citation type="submission" date="2023-10" db="EMBL/GenBank/DDBJ databases">
        <title>Comparative genomics analysis reveals potential genetic determinants of host preference in Cryptosporidium xiaoi.</title>
        <authorList>
            <person name="Xiao L."/>
            <person name="Li J."/>
        </authorList>
    </citation>
    <scope>NUCLEOTIDE SEQUENCE [LARGE SCALE GENOMIC DNA]</scope>
    <source>
        <strain evidence="13 14">52996</strain>
    </source>
</reference>
<keyword evidence="6" id="KW-0067">ATP-binding</keyword>
<dbReference type="Gene3D" id="1.10.10.60">
    <property type="entry name" value="Homeodomain-like"/>
    <property type="match status" value="2"/>
</dbReference>
<dbReference type="InterPro" id="IPR017884">
    <property type="entry name" value="SANT_dom"/>
</dbReference>
<dbReference type="InterPro" id="IPR027417">
    <property type="entry name" value="P-loop_NTPase"/>
</dbReference>
<dbReference type="InterPro" id="IPR036306">
    <property type="entry name" value="ISWI_HAND-dom_sf"/>
</dbReference>
<evidence type="ECO:0000313" key="14">
    <source>
        <dbReference type="Proteomes" id="UP001311799"/>
    </source>
</evidence>
<dbReference type="InterPro" id="IPR000330">
    <property type="entry name" value="SNF2_N"/>
</dbReference>
<feature type="domain" description="Helicase ATP-binding" evidence="10">
    <location>
        <begin position="213"/>
        <end position="386"/>
    </location>
</feature>
<keyword evidence="4" id="KW-0378">Hydrolase</keyword>
<dbReference type="FunFam" id="3.40.50.10810:FF:000015">
    <property type="entry name" value="lymphoid-specific helicase isoform X1"/>
    <property type="match status" value="1"/>
</dbReference>
<dbReference type="CDD" id="cd18793">
    <property type="entry name" value="SF2_C_SNF"/>
    <property type="match status" value="1"/>
</dbReference>
<dbReference type="InterPro" id="IPR038718">
    <property type="entry name" value="SNF2-like_sf"/>
</dbReference>
<dbReference type="GO" id="GO:0016887">
    <property type="term" value="F:ATP hydrolysis activity"/>
    <property type="evidence" value="ECO:0007669"/>
    <property type="project" value="TreeGrafter"/>
</dbReference>
<keyword evidence="8" id="KW-0539">Nucleus</keyword>
<accession>A0AAV9Y039</accession>
<dbReference type="GO" id="GO:0031491">
    <property type="term" value="F:nucleosome binding"/>
    <property type="evidence" value="ECO:0007669"/>
    <property type="project" value="InterPro"/>
</dbReference>
<evidence type="ECO:0000259" key="11">
    <source>
        <dbReference type="PROSITE" id="PS51194"/>
    </source>
</evidence>
<dbReference type="InterPro" id="IPR001005">
    <property type="entry name" value="SANT/Myb"/>
</dbReference>
<feature type="region of interest" description="Disordered" evidence="9">
    <location>
        <begin position="751"/>
        <end position="770"/>
    </location>
</feature>
<evidence type="ECO:0000256" key="4">
    <source>
        <dbReference type="ARBA" id="ARBA00022801"/>
    </source>
</evidence>
<evidence type="ECO:0000259" key="12">
    <source>
        <dbReference type="PROSITE" id="PS51293"/>
    </source>
</evidence>
<dbReference type="SUPFAM" id="SSF101224">
    <property type="entry name" value="HAND domain of the nucleosome remodeling ATPase ISWI"/>
    <property type="match status" value="1"/>
</dbReference>
<proteinExistence type="inferred from homology"/>
<dbReference type="PANTHER" id="PTHR45623:SF49">
    <property type="entry name" value="SWI_SNF-RELATED MATRIX-ASSOCIATED ACTIN-DEPENDENT REGULATOR OF CHROMATIN SUBFAMILY A MEMBER 5"/>
    <property type="match status" value="1"/>
</dbReference>
<evidence type="ECO:0000256" key="6">
    <source>
        <dbReference type="ARBA" id="ARBA00022840"/>
    </source>
</evidence>
<keyword evidence="14" id="KW-1185">Reference proteome</keyword>
<comment type="caution">
    <text evidence="13">The sequence shown here is derived from an EMBL/GenBank/DDBJ whole genome shotgun (WGS) entry which is preliminary data.</text>
</comment>
<dbReference type="EMBL" id="JAWDEY010000014">
    <property type="protein sequence ID" value="KAK6589145.1"/>
    <property type="molecule type" value="Genomic_DNA"/>
</dbReference>
<dbReference type="InterPro" id="IPR001650">
    <property type="entry name" value="Helicase_C-like"/>
</dbReference>
<dbReference type="SUPFAM" id="SSF46689">
    <property type="entry name" value="Homeodomain-like"/>
    <property type="match status" value="2"/>
</dbReference>
<dbReference type="CDD" id="cd00167">
    <property type="entry name" value="SANT"/>
    <property type="match status" value="1"/>
</dbReference>
<dbReference type="InterPro" id="IPR002464">
    <property type="entry name" value="DNA/RNA_helicase_DEAH_CS"/>
</dbReference>
<dbReference type="GO" id="GO:0005524">
    <property type="term" value="F:ATP binding"/>
    <property type="evidence" value="ECO:0007669"/>
    <property type="project" value="UniProtKB-KW"/>
</dbReference>
<protein>
    <submittedName>
        <fullName evidence="13">Uncharacterized protein</fullName>
    </submittedName>
</protein>
<evidence type="ECO:0000256" key="1">
    <source>
        <dbReference type="ARBA" id="ARBA00004123"/>
    </source>
</evidence>
<keyword evidence="5" id="KW-0347">Helicase</keyword>
<feature type="domain" description="Helicase C-terminal" evidence="11">
    <location>
        <begin position="515"/>
        <end position="666"/>
    </location>
</feature>
<evidence type="ECO:0000313" key="13">
    <source>
        <dbReference type="EMBL" id="KAK6589145.1"/>
    </source>
</evidence>
<dbReference type="InterPro" id="IPR049730">
    <property type="entry name" value="SNF2/RAD54-like_C"/>
</dbReference>
<organism evidence="13 14">
    <name type="scientific">Cryptosporidium xiaoi</name>
    <dbReference type="NCBI Taxonomy" id="659607"/>
    <lineage>
        <taxon>Eukaryota</taxon>
        <taxon>Sar</taxon>
        <taxon>Alveolata</taxon>
        <taxon>Apicomplexa</taxon>
        <taxon>Conoidasida</taxon>
        <taxon>Coccidia</taxon>
        <taxon>Eucoccidiorida</taxon>
        <taxon>Eimeriorina</taxon>
        <taxon>Cryptosporidiidae</taxon>
        <taxon>Cryptosporidium</taxon>
    </lineage>
</organism>
<gene>
    <name evidence="13" type="ORF">RS030_223465</name>
</gene>
<evidence type="ECO:0000256" key="9">
    <source>
        <dbReference type="SAM" id="MobiDB-lite"/>
    </source>
</evidence>
<dbReference type="AlphaFoldDB" id="A0AAV9Y039"/>
<evidence type="ECO:0000256" key="2">
    <source>
        <dbReference type="ARBA" id="ARBA00009687"/>
    </source>
</evidence>
<keyword evidence="7" id="KW-0175">Coiled coil</keyword>
<dbReference type="PROSITE" id="PS00690">
    <property type="entry name" value="DEAH_ATP_HELICASE"/>
    <property type="match status" value="1"/>
</dbReference>
<evidence type="ECO:0000256" key="7">
    <source>
        <dbReference type="ARBA" id="ARBA00023054"/>
    </source>
</evidence>
<dbReference type="Gene3D" id="3.40.50.300">
    <property type="entry name" value="P-loop containing nucleotide triphosphate hydrolases"/>
    <property type="match status" value="1"/>
</dbReference>
<evidence type="ECO:0000256" key="3">
    <source>
        <dbReference type="ARBA" id="ARBA00022741"/>
    </source>
</evidence>
<dbReference type="SUPFAM" id="SSF52540">
    <property type="entry name" value="P-loop containing nucleoside triphosphate hydrolases"/>
    <property type="match status" value="2"/>
</dbReference>
<comment type="similarity">
    <text evidence="2">Belongs to the SNF2/RAD54 helicase family. ISWI subfamily.</text>
</comment>
<dbReference type="Gene3D" id="3.40.50.10810">
    <property type="entry name" value="Tandem AAA-ATPase domain"/>
    <property type="match status" value="1"/>
</dbReference>
<evidence type="ECO:0000256" key="8">
    <source>
        <dbReference type="ARBA" id="ARBA00023242"/>
    </source>
</evidence>
<dbReference type="PANTHER" id="PTHR45623">
    <property type="entry name" value="CHROMODOMAIN-HELICASE-DNA-BINDING PROTEIN 3-RELATED-RELATED"/>
    <property type="match status" value="1"/>
</dbReference>
<dbReference type="SMART" id="SM00717">
    <property type="entry name" value="SANT"/>
    <property type="match status" value="2"/>
</dbReference>
<dbReference type="Pfam" id="PF00176">
    <property type="entry name" value="SNF2-rel_dom"/>
    <property type="match status" value="1"/>
</dbReference>
<dbReference type="PROSITE" id="PS51192">
    <property type="entry name" value="HELICASE_ATP_BIND_1"/>
    <property type="match status" value="1"/>
</dbReference>
<dbReference type="InterPro" id="IPR014001">
    <property type="entry name" value="Helicase_ATP-bd"/>
</dbReference>
<dbReference type="InterPro" id="IPR009057">
    <property type="entry name" value="Homeodomain-like_sf"/>
</dbReference>
<dbReference type="GO" id="GO:0005634">
    <property type="term" value="C:nucleus"/>
    <property type="evidence" value="ECO:0007669"/>
    <property type="project" value="UniProtKB-SubCell"/>
</dbReference>
<dbReference type="GO" id="GO:0000785">
    <property type="term" value="C:chromatin"/>
    <property type="evidence" value="ECO:0007669"/>
    <property type="project" value="TreeGrafter"/>
</dbReference>
<feature type="region of interest" description="Disordered" evidence="9">
    <location>
        <begin position="1"/>
        <end position="45"/>
    </location>
</feature>
<dbReference type="SMART" id="SM00487">
    <property type="entry name" value="DEXDc"/>
    <property type="match status" value="1"/>
</dbReference>
<name>A0AAV9Y039_9CRYT</name>
<feature type="domain" description="SANT" evidence="12">
    <location>
        <begin position="923"/>
        <end position="975"/>
    </location>
</feature>
<dbReference type="SMART" id="SM00490">
    <property type="entry name" value="HELICc"/>
    <property type="match status" value="1"/>
</dbReference>